<gene>
    <name evidence="4" type="ORF">VMF7928_00628</name>
</gene>
<dbReference type="InterPro" id="IPR002347">
    <property type="entry name" value="SDR_fam"/>
</dbReference>
<proteinExistence type="inferred from homology"/>
<dbReference type="RefSeq" id="WP_237360025.1">
    <property type="nucleotide sequence ID" value="NZ_CAKLDM010000001.1"/>
</dbReference>
<dbReference type="InterPro" id="IPR020904">
    <property type="entry name" value="Sc_DH/Rdtase_CS"/>
</dbReference>
<dbReference type="PANTHER" id="PTHR43899:SF13">
    <property type="entry name" value="RH59310P"/>
    <property type="match status" value="1"/>
</dbReference>
<dbReference type="PANTHER" id="PTHR43899">
    <property type="entry name" value="RH59310P"/>
    <property type="match status" value="1"/>
</dbReference>
<reference evidence="4" key="1">
    <citation type="submission" date="2021-11" db="EMBL/GenBank/DDBJ databases">
        <authorList>
            <person name="Rodrigo-Torres L."/>
            <person name="Arahal R. D."/>
            <person name="Lucena T."/>
        </authorList>
    </citation>
    <scope>NUCLEOTIDE SEQUENCE</scope>
    <source>
        <strain evidence="4">CECT 7928</strain>
    </source>
</reference>
<keyword evidence="5" id="KW-1185">Reference proteome</keyword>
<name>A0ABN8E1D0_9VIBR</name>
<dbReference type="GO" id="GO:0047022">
    <property type="term" value="F:7-beta-hydroxysteroid dehydrogenase (NADP+) activity"/>
    <property type="evidence" value="ECO:0007669"/>
    <property type="project" value="UniProtKB-EC"/>
</dbReference>
<comment type="similarity">
    <text evidence="2">Belongs to the short-chain dehydrogenases/reductases (SDR) family.</text>
</comment>
<comment type="caution">
    <text evidence="4">The sequence shown here is derived from an EMBL/GenBank/DDBJ whole genome shotgun (WGS) entry which is preliminary data.</text>
</comment>
<evidence type="ECO:0000313" key="4">
    <source>
        <dbReference type="EMBL" id="CAH0536684.1"/>
    </source>
</evidence>
<evidence type="ECO:0000256" key="1">
    <source>
        <dbReference type="ARBA" id="ARBA00004240"/>
    </source>
</evidence>
<dbReference type="Gene3D" id="3.40.50.720">
    <property type="entry name" value="NAD(P)-binding Rossmann-like Domain"/>
    <property type="match status" value="1"/>
</dbReference>
<protein>
    <submittedName>
        <fullName evidence="4">7-beta-hydroxysteroid dehydrogenase (NADP(+))</fullName>
        <ecNumber evidence="4">1.1.1.201</ecNumber>
    </submittedName>
</protein>
<dbReference type="EC" id="1.1.1.201" evidence="4"/>
<dbReference type="SUPFAM" id="SSF51735">
    <property type="entry name" value="NAD(P)-binding Rossmann-fold domains"/>
    <property type="match status" value="1"/>
</dbReference>
<dbReference type="EMBL" id="CAKLDM010000001">
    <property type="protein sequence ID" value="CAH0536684.1"/>
    <property type="molecule type" value="Genomic_DNA"/>
</dbReference>
<evidence type="ECO:0000256" key="3">
    <source>
        <dbReference type="ARBA" id="ARBA00023002"/>
    </source>
</evidence>
<dbReference type="InterPro" id="IPR051019">
    <property type="entry name" value="VLCFA-Steroid_DH"/>
</dbReference>
<dbReference type="Proteomes" id="UP000838748">
    <property type="component" value="Unassembled WGS sequence"/>
</dbReference>
<dbReference type="InterPro" id="IPR036291">
    <property type="entry name" value="NAD(P)-bd_dom_sf"/>
</dbReference>
<comment type="subcellular location">
    <subcellularLocation>
        <location evidence="1">Endoplasmic reticulum</location>
    </subcellularLocation>
</comment>
<dbReference type="PIRSF" id="PIRSF000126">
    <property type="entry name" value="11-beta-HSD1"/>
    <property type="match status" value="1"/>
</dbReference>
<sequence length="268" mass="29346">MTNRLANKYGPWALVIGGTSGIGAAISEELAQAGINLIIAARSRDKLAQTAFSLKRRYNIDVHTISVDLSQPKGYQEIIDNTKDYDIGLFVPSTALENNGRFTDINVNDELKLLQVNVVSVYALTHHFAKQMKQKKRGGILLVTSLSGIMPSPYFSNYAGSKAYVQNLGQSLSWEMKHYNVDVSILVPGPTSTPMLEGTGVDFSKTPMAIMSPQTVAKIALNGLGRKVVIIPGMKNRVMAFMLKYVMSTKKAIAMNGKLMEKVANFLQ</sequence>
<keyword evidence="3 4" id="KW-0560">Oxidoreductase</keyword>
<dbReference type="Pfam" id="PF00106">
    <property type="entry name" value="adh_short"/>
    <property type="match status" value="1"/>
</dbReference>
<accession>A0ABN8E1D0</accession>
<evidence type="ECO:0000313" key="5">
    <source>
        <dbReference type="Proteomes" id="UP000838748"/>
    </source>
</evidence>
<dbReference type="PROSITE" id="PS00061">
    <property type="entry name" value="ADH_SHORT"/>
    <property type="match status" value="1"/>
</dbReference>
<dbReference type="PRINTS" id="PR00081">
    <property type="entry name" value="GDHRDH"/>
</dbReference>
<organism evidence="4 5">
    <name type="scientific">Vibrio marisflavi CECT 7928</name>
    <dbReference type="NCBI Taxonomy" id="634439"/>
    <lineage>
        <taxon>Bacteria</taxon>
        <taxon>Pseudomonadati</taxon>
        <taxon>Pseudomonadota</taxon>
        <taxon>Gammaproteobacteria</taxon>
        <taxon>Vibrionales</taxon>
        <taxon>Vibrionaceae</taxon>
        <taxon>Vibrio</taxon>
    </lineage>
</organism>
<evidence type="ECO:0000256" key="2">
    <source>
        <dbReference type="ARBA" id="ARBA00006484"/>
    </source>
</evidence>